<dbReference type="RefSeq" id="WP_046918989.1">
    <property type="nucleotide sequence ID" value="NZ_JADBGF010000001.1"/>
</dbReference>
<reference evidence="2 3" key="1">
    <citation type="submission" date="2020-10" db="EMBL/GenBank/DDBJ databases">
        <title>Sequencing the genomes of 1000 actinobacteria strains.</title>
        <authorList>
            <person name="Klenk H.-P."/>
        </authorList>
    </citation>
    <scope>NUCLEOTIDE SEQUENCE [LARGE SCALE GENOMIC DNA]</scope>
    <source>
        <strain evidence="2 3">DSM 41803</strain>
    </source>
</reference>
<dbReference type="EMBL" id="JADBGF010000001">
    <property type="protein sequence ID" value="MBE1596895.1"/>
    <property type="molecule type" value="Genomic_DNA"/>
</dbReference>
<dbReference type="GeneID" id="86827604"/>
<dbReference type="Proteomes" id="UP000629287">
    <property type="component" value="Unassembled WGS sequence"/>
</dbReference>
<evidence type="ECO:0000313" key="2">
    <source>
        <dbReference type="EMBL" id="MBE1596895.1"/>
    </source>
</evidence>
<evidence type="ECO:0000313" key="3">
    <source>
        <dbReference type="Proteomes" id="UP000629287"/>
    </source>
</evidence>
<organism evidence="2 3">
    <name type="scientific">Streptomyces stelliscabiei</name>
    <dbReference type="NCBI Taxonomy" id="146820"/>
    <lineage>
        <taxon>Bacteria</taxon>
        <taxon>Bacillati</taxon>
        <taxon>Actinomycetota</taxon>
        <taxon>Actinomycetes</taxon>
        <taxon>Kitasatosporales</taxon>
        <taxon>Streptomycetaceae</taxon>
        <taxon>Streptomyces</taxon>
    </lineage>
</organism>
<dbReference type="Pfam" id="PF03995">
    <property type="entry name" value="Inhibitor_I36"/>
    <property type="match status" value="1"/>
</dbReference>
<sequence length="143" mass="15656">MSWTSKRTRTAIVAATATLALGAAVTDASAYLQRTGNGTTGTCANFQLCLYQHTVYNGDMAGFTGVEGASFKWVSPVSGNSWTDTYMNDKISSMVNNSSSAFCFYEHWDLKGLTFLIHGNEDWPHLNSYIVDKISAFHPGNCY</sequence>
<keyword evidence="1" id="KW-0732">Signal</keyword>
<proteinExistence type="predicted"/>
<name>A0A8I0P6J1_9ACTN</name>
<comment type="caution">
    <text evidence="2">The sequence shown here is derived from an EMBL/GenBank/DDBJ whole genome shotgun (WGS) entry which is preliminary data.</text>
</comment>
<evidence type="ECO:0008006" key="4">
    <source>
        <dbReference type="Google" id="ProtNLM"/>
    </source>
</evidence>
<evidence type="ECO:0000256" key="1">
    <source>
        <dbReference type="SAM" id="SignalP"/>
    </source>
</evidence>
<accession>A0A8I0P6J1</accession>
<dbReference type="AlphaFoldDB" id="A0A8I0P6J1"/>
<protein>
    <recommendedName>
        <fullName evidence="4">Peptidase inhibitor family I36</fullName>
    </recommendedName>
</protein>
<dbReference type="Gene3D" id="2.60.20.10">
    <property type="entry name" value="Crystallins"/>
    <property type="match status" value="1"/>
</dbReference>
<feature type="chain" id="PRO_5034779476" description="Peptidase inhibitor family I36" evidence="1">
    <location>
        <begin position="31"/>
        <end position="143"/>
    </location>
</feature>
<dbReference type="OrthoDB" id="4338388at2"/>
<keyword evidence="3" id="KW-1185">Reference proteome</keyword>
<feature type="signal peptide" evidence="1">
    <location>
        <begin position="1"/>
        <end position="30"/>
    </location>
</feature>
<gene>
    <name evidence="2" type="ORF">H4687_003024</name>
</gene>